<keyword evidence="1" id="KW-1188">Viral release from host cell</keyword>
<keyword evidence="3" id="KW-0231">Viral genome packaging</keyword>
<reference evidence="4" key="1">
    <citation type="journal article" date="2021" name="Proc. Natl. Acad. Sci. U.S.A.">
        <title>A Catalog of Tens of Thousands of Viruses from Human Metagenomes Reveals Hidden Associations with Chronic Diseases.</title>
        <authorList>
            <person name="Tisza M.J."/>
            <person name="Buck C.B."/>
        </authorList>
    </citation>
    <scope>NUCLEOTIDE SEQUENCE</scope>
    <source>
        <strain evidence="4">CtGpg14</strain>
    </source>
</reference>
<evidence type="ECO:0000256" key="3">
    <source>
        <dbReference type="ARBA" id="ARBA00023219"/>
    </source>
</evidence>
<keyword evidence="1" id="KW-0118">Viral capsid assembly</keyword>
<keyword evidence="2" id="KW-1171">Viral genome ejection through host cell envelope</keyword>
<evidence type="ECO:0000256" key="1">
    <source>
        <dbReference type="ARBA" id="ARBA00022950"/>
    </source>
</evidence>
<evidence type="ECO:0000256" key="2">
    <source>
        <dbReference type="ARBA" id="ARBA00023009"/>
    </source>
</evidence>
<proteinExistence type="predicted"/>
<sequence length="443" mass="49355">MGNGSFTVEPGSNWQSISTYHSPSYIQSINTSYGSDLIKSIINRIAIDASTVEFKHLKIDPVSKNQNEIKSGLIDCLTYKANIDQTGRAFIIDLVWSLLDEGVIAIVPTVTDKVMDGEKTFDVESVRVGKITQWFTDCVKVRYYNEDTGLEFEQSLKKEDVAIIESPLSGILQDSNQTLQLLKQKINLMNSEDRNAAAGKINGFIQFPYQTNSDYHQKQADRRRKQLEAEMSKSAYGLATLDNNEKFIPTGGNIQNNTLEDINKLKQDFYNQIGITENIINGTQSGAELNLYYNRVIDPILQAIVDAVNVAFISKTARTQGQVVQFFRDPFKILPIEQLANTADLFSRNAILTPNEIREFIGKEPHPNPLADQLYNRNIADGNQMGGLATAGQGNPTLPNTDSVESGVVDGDDPSMYVYQDENGNFVDYQGNLVDEAGNPIRR</sequence>
<dbReference type="Pfam" id="PF04860">
    <property type="entry name" value="Phage_portal"/>
    <property type="match status" value="1"/>
</dbReference>
<organism evidence="4">
    <name type="scientific">Siphoviridae sp. ctGpg14</name>
    <dbReference type="NCBI Taxonomy" id="2827824"/>
    <lineage>
        <taxon>Viruses</taxon>
        <taxon>Duplodnaviria</taxon>
        <taxon>Heunggongvirae</taxon>
        <taxon>Uroviricota</taxon>
        <taxon>Caudoviricetes</taxon>
    </lineage>
</organism>
<dbReference type="InterPro" id="IPR006944">
    <property type="entry name" value="Phage/GTA_portal"/>
</dbReference>
<accession>A0A8S5T6F2</accession>
<keyword evidence="2" id="KW-1160">Virus entry into host cell</keyword>
<protein>
    <submittedName>
        <fullName evidence="4">Portal protein</fullName>
    </submittedName>
</protein>
<keyword evidence="2" id="KW-1162">Viral penetration into host cytoplasm</keyword>
<dbReference type="EMBL" id="BK032756">
    <property type="protein sequence ID" value="DAF58559.1"/>
    <property type="molecule type" value="Genomic_DNA"/>
</dbReference>
<name>A0A8S5T6F2_9CAUD</name>
<evidence type="ECO:0000313" key="4">
    <source>
        <dbReference type="EMBL" id="DAF58559.1"/>
    </source>
</evidence>